<gene>
    <name evidence="1" type="ORF">BDR25DRAFT_288537</name>
</gene>
<dbReference type="EMBL" id="MU003511">
    <property type="protein sequence ID" value="KAF2469632.1"/>
    <property type="molecule type" value="Genomic_DNA"/>
</dbReference>
<dbReference type="Proteomes" id="UP000799755">
    <property type="component" value="Unassembled WGS sequence"/>
</dbReference>
<accession>A0ACB6QTK6</accession>
<sequence length="1482" mass="166086">MANSRWQRLNPFRKDHQDSAGSSSKPQQPPKASAHGLKVMAEGEQPAVDIVAVHGLNGHHDETWTAANGTHWLRDLLPKDIPNARIFCWGYDANTHGKRVSHQFLHDHAEQLVSDLCLKRKRTNSTKRPIIFVAHSLGGIIVKGALIHSDAARKGALEEHRSIKTSTYGIMFMGTPHQGGNGVQFGKLLVNAASVYKATTSRLLEHLERDSEWLQQQLRQYGPISGEFMTKFAYEEYETPTALGHSIMVVPKASAVVPGAADAEQIMIHADHKKMVKFESKEDNDYEKVSDYLFIMVESAGSVISLRWEEEVRVDAARSNPEEGFSVVFSLPEASETDHFVARQAELAVMHKALSKGAGRQAVTLHGLGGIGKTQLAIAYTKAHRDDFSAIFWLNIKDEVSVKQSYSRLAKCILQDCPSASQLGVFTDDKKQDEVVAAVKRWLEHAKNTQWLMVFDNYDNPKVPGNVDPSVVDIRQFLPEAHHGSIIVTTRSSKVSIGRRVKVGKLEDVRDSLQILSDASHREGVIDDPKAAELARELDGLPLALATAGAYLDQVATSFADYLCLYRESWRRLQQMSPEVSTYEDRQLYSTWELSLDHIKQQSEISFKLLQLWAYFDNQDLWFELLREGRTDGPQWLCQLTEDQLSFNEAVRVLCNYGLADVDKSSKGYVVESQGYGMHSCVHSWTVHIVNQEWDSEMAGVAMECVGRHAPNNNVQHSWLTQRRLLRHLKRCWGFIVDGRLDKDGKDWILYNFGYVCSIQGQFDEAEKMYLKALQGFEKVLGLDHTSTLDTVNNLGSLYRSLGRPNAAEKMYLRALQGKEKVWGLDHISTLSTVNNLGLLYADLGRLNDAEKMYLRALQGFKKALGSDHTSTLSTVNNLGMLYKSLGRLNEAEKMYLQALQGYEKAWGLDHTSTLETVNNLGLLYVDLGRLNEAEKMYLRALQGFKKAWGLDHILTLGTVNNLGVLYAALGRLSEAEKMYLRALQGKEKACGPDHTSTLETVNNLGVLYADLGRLSEVERMFLRALQGFEKAWGPDHTSTLETVNNLGALYKSLGRLDEAEKMYLRALQGKEKVWGLDHTSTLDTVNNLGALYTDLGQLDEAEKMYLRALQGKENAWGLDHTSTLSTVNNLGALYADLGRLGEAEKMYLRALQGFEKAWGLDHIFTLLTVNNLGNLYKSLGRLNEAEKMYLRALQGFEKARGLDHISALETVNNLGSLYKFLGRLDEAENMYLQALQGLEKAWGPDHTSVLSTVNNLGLLYADLGRLDEAEKMYLQALQGKEKAWGLDHTSTLETVNNLGLLYADLGRFNEAEKMYLRALQGFKRALGLDHTSTLETVNNLGLLYAELGRLEEAEKMYLQALQGKEKAWGPDHISTLETVNNLGVVYKSLGRLDEAEKMLLQALQGYEKALGQQVVKKYIPALNTAQNVAALFQQTGRMQEAEELYRQALIGVEAVFGRTSNKYRSIAEILDALHSNTEYDT</sequence>
<evidence type="ECO:0000313" key="2">
    <source>
        <dbReference type="Proteomes" id="UP000799755"/>
    </source>
</evidence>
<keyword evidence="2" id="KW-1185">Reference proteome</keyword>
<organism evidence="1 2">
    <name type="scientific">Lindgomyces ingoldianus</name>
    <dbReference type="NCBI Taxonomy" id="673940"/>
    <lineage>
        <taxon>Eukaryota</taxon>
        <taxon>Fungi</taxon>
        <taxon>Dikarya</taxon>
        <taxon>Ascomycota</taxon>
        <taxon>Pezizomycotina</taxon>
        <taxon>Dothideomycetes</taxon>
        <taxon>Pleosporomycetidae</taxon>
        <taxon>Pleosporales</taxon>
        <taxon>Lindgomycetaceae</taxon>
        <taxon>Lindgomyces</taxon>
    </lineage>
</organism>
<proteinExistence type="predicted"/>
<evidence type="ECO:0000313" key="1">
    <source>
        <dbReference type="EMBL" id="KAF2469632.1"/>
    </source>
</evidence>
<reference evidence="1" key="1">
    <citation type="journal article" date="2020" name="Stud. Mycol.">
        <title>101 Dothideomycetes genomes: a test case for predicting lifestyles and emergence of pathogens.</title>
        <authorList>
            <person name="Haridas S."/>
            <person name="Albert R."/>
            <person name="Binder M."/>
            <person name="Bloem J."/>
            <person name="Labutti K."/>
            <person name="Salamov A."/>
            <person name="Andreopoulos B."/>
            <person name="Baker S."/>
            <person name="Barry K."/>
            <person name="Bills G."/>
            <person name="Bluhm B."/>
            <person name="Cannon C."/>
            <person name="Castanera R."/>
            <person name="Culley D."/>
            <person name="Daum C."/>
            <person name="Ezra D."/>
            <person name="Gonzalez J."/>
            <person name="Henrissat B."/>
            <person name="Kuo A."/>
            <person name="Liang C."/>
            <person name="Lipzen A."/>
            <person name="Lutzoni F."/>
            <person name="Magnuson J."/>
            <person name="Mondo S."/>
            <person name="Nolan M."/>
            <person name="Ohm R."/>
            <person name="Pangilinan J."/>
            <person name="Park H.-J."/>
            <person name="Ramirez L."/>
            <person name="Alfaro M."/>
            <person name="Sun H."/>
            <person name="Tritt A."/>
            <person name="Yoshinaga Y."/>
            <person name="Zwiers L.-H."/>
            <person name="Turgeon B."/>
            <person name="Goodwin S."/>
            <person name="Spatafora J."/>
            <person name="Crous P."/>
            <person name="Grigoriev I."/>
        </authorList>
    </citation>
    <scope>NUCLEOTIDE SEQUENCE</scope>
    <source>
        <strain evidence="1">ATCC 200398</strain>
    </source>
</reference>
<comment type="caution">
    <text evidence="1">The sequence shown here is derived from an EMBL/GenBank/DDBJ whole genome shotgun (WGS) entry which is preliminary data.</text>
</comment>
<protein>
    <submittedName>
        <fullName evidence="1">HCP-like protein</fullName>
    </submittedName>
</protein>
<name>A0ACB6QTK6_9PLEO</name>